<reference evidence="4" key="1">
    <citation type="journal article" date="2020" name="MBio">
        <title>Horizontal gene transfer to a defensive symbiont with a reduced genome amongst a multipartite beetle microbiome.</title>
        <authorList>
            <person name="Waterworth S.C."/>
            <person name="Florez L.V."/>
            <person name="Rees E.R."/>
            <person name="Hertweck C."/>
            <person name="Kaltenpoth M."/>
            <person name="Kwan J.C."/>
        </authorList>
    </citation>
    <scope>NUCLEOTIDE SEQUENCE [LARGE SCALE GENOMIC DNA]</scope>
</reference>
<dbReference type="AlphaFoldDB" id="A0A7V8FIY5"/>
<evidence type="ECO:0000256" key="1">
    <source>
        <dbReference type="SAM" id="SignalP"/>
    </source>
</evidence>
<dbReference type="InterPro" id="IPR013320">
    <property type="entry name" value="ConA-like_dom_sf"/>
</dbReference>
<dbReference type="Pfam" id="PF10102">
    <property type="entry name" value="DUF2341"/>
    <property type="match status" value="1"/>
</dbReference>
<dbReference type="InterPro" id="IPR018765">
    <property type="entry name" value="DUF2341"/>
</dbReference>
<keyword evidence="1" id="KW-0732">Signal</keyword>
<comment type="caution">
    <text evidence="3">The sequence shown here is derived from an EMBL/GenBank/DDBJ whole genome shotgun (WGS) entry which is preliminary data.</text>
</comment>
<dbReference type="Proteomes" id="UP000487117">
    <property type="component" value="Unassembled WGS sequence"/>
</dbReference>
<name>A0A7V8FIY5_STEMA</name>
<accession>A0A7V8FIY5</accession>
<feature type="domain" description="DUF2341" evidence="2">
    <location>
        <begin position="76"/>
        <end position="153"/>
    </location>
</feature>
<feature type="chain" id="PRO_5030679244" description="DUF2341 domain-containing protein" evidence="1">
    <location>
        <begin position="23"/>
        <end position="253"/>
    </location>
</feature>
<feature type="signal peptide" evidence="1">
    <location>
        <begin position="1"/>
        <end position="22"/>
    </location>
</feature>
<evidence type="ECO:0000313" key="3">
    <source>
        <dbReference type="EMBL" id="KAF1016913.1"/>
    </source>
</evidence>
<protein>
    <recommendedName>
        <fullName evidence="2">DUF2341 domain-containing protein</fullName>
    </recommendedName>
</protein>
<organism evidence="3 4">
    <name type="scientific">Stenotrophomonas maltophilia</name>
    <name type="common">Pseudomonas maltophilia</name>
    <name type="synonym">Xanthomonas maltophilia</name>
    <dbReference type="NCBI Taxonomy" id="40324"/>
    <lineage>
        <taxon>Bacteria</taxon>
        <taxon>Pseudomonadati</taxon>
        <taxon>Pseudomonadota</taxon>
        <taxon>Gammaproteobacteria</taxon>
        <taxon>Lysobacterales</taxon>
        <taxon>Lysobacteraceae</taxon>
        <taxon>Stenotrophomonas</taxon>
        <taxon>Stenotrophomonas maltophilia group</taxon>
    </lineage>
</organism>
<gene>
    <name evidence="3" type="ORF">GAK31_00172</name>
</gene>
<sequence length="253" mass="26796">MDRLLSRLLLLLLAMSALPAFAADAGWWQAEWQYRKPITIDVGPQGAGLAADPGRTPVLLRLHTGNFGFDGVQDTGNDLRFISADGRTVLAHQIEQFDSLLGIALVWVDVPNLSATAPQTVWMYYGNSQQVFDPDYTLVYHFADANAPARDTTAYGNNAGAVVPPAEGAVIGRGVQLGAGPLPLPASASLAQQAGAPFTFSAWIKPGTQSAAHALYARRDGAAELVIGIADRAPFVQVNGQRNAPAQPIPEGQ</sequence>
<dbReference type="SUPFAM" id="SSF49899">
    <property type="entry name" value="Concanavalin A-like lectins/glucanases"/>
    <property type="match status" value="1"/>
</dbReference>
<evidence type="ECO:0000259" key="2">
    <source>
        <dbReference type="Pfam" id="PF10102"/>
    </source>
</evidence>
<proteinExistence type="predicted"/>
<dbReference type="EMBL" id="WNDS01000001">
    <property type="protein sequence ID" value="KAF1016913.1"/>
    <property type="molecule type" value="Genomic_DNA"/>
</dbReference>
<evidence type="ECO:0000313" key="4">
    <source>
        <dbReference type="Proteomes" id="UP000487117"/>
    </source>
</evidence>